<dbReference type="GO" id="GO:0030246">
    <property type="term" value="F:carbohydrate binding"/>
    <property type="evidence" value="ECO:0007669"/>
    <property type="project" value="UniProtKB-UniRule"/>
</dbReference>
<dbReference type="InterPro" id="IPR014718">
    <property type="entry name" value="GH-type_carb-bd"/>
</dbReference>
<comment type="caution">
    <text evidence="6">The sequence shown here is derived from an EMBL/GenBank/DDBJ whole genome shotgun (WGS) entry which is preliminary data.</text>
</comment>
<dbReference type="InterPro" id="IPR025532">
    <property type="entry name" value="G6P_1-epimerase"/>
</dbReference>
<dbReference type="EMBL" id="RKQN01000002">
    <property type="protein sequence ID" value="RPE79592.1"/>
    <property type="molecule type" value="Genomic_DNA"/>
</dbReference>
<sequence>MPPGDTSAFPRLLLRLGEDTATVVRHGAHLLSWRARGRERLYLSPRAGFAPGRAIRGGVPVIFPQFSARGPGPRHGFARLRRWRRLDDGRAADDLRLGLADDADTRRAWPHAFALELRIALAPAALELELHVANAGPEAFRFTAALHTYLRVDEVADAALSGLERAAFEDMTAGGVQRPAEGAPLRFGTELDRVYPDAPPVLHLRENGAVLRIEQAGFTDTVVWNPGPEAAARLPDLGAGEHRRFVCVEAACAARPVELGPGERWSGRQRLAVADEPAPTPA</sequence>
<dbReference type="SUPFAM" id="SSF74650">
    <property type="entry name" value="Galactose mutarotase-like"/>
    <property type="match status" value="1"/>
</dbReference>
<evidence type="ECO:0000313" key="6">
    <source>
        <dbReference type="EMBL" id="RPE79592.1"/>
    </source>
</evidence>
<dbReference type="GO" id="GO:0047938">
    <property type="term" value="F:glucose-6-phosphate 1-epimerase activity"/>
    <property type="evidence" value="ECO:0007669"/>
    <property type="project" value="UniProtKB-UniRule"/>
</dbReference>
<keyword evidence="7" id="KW-1185">Reference proteome</keyword>
<dbReference type="InterPro" id="IPR008183">
    <property type="entry name" value="Aldose_1/G6P_1-epimerase"/>
</dbReference>
<dbReference type="CDD" id="cd09020">
    <property type="entry name" value="D-hex-6-P-epi_like"/>
    <property type="match status" value="1"/>
</dbReference>
<evidence type="ECO:0000256" key="5">
    <source>
        <dbReference type="PIRSR" id="PIRSR016020-1"/>
    </source>
</evidence>
<organism evidence="6 7">
    <name type="scientific">Vulcaniibacterium tengchongense</name>
    <dbReference type="NCBI Taxonomy" id="1273429"/>
    <lineage>
        <taxon>Bacteria</taxon>
        <taxon>Pseudomonadati</taxon>
        <taxon>Pseudomonadota</taxon>
        <taxon>Gammaproteobacteria</taxon>
        <taxon>Lysobacterales</taxon>
        <taxon>Lysobacteraceae</taxon>
        <taxon>Vulcaniibacterium</taxon>
    </lineage>
</organism>
<name>A0A3N4V9D9_9GAMM</name>
<feature type="active site" evidence="5">
    <location>
        <position position="249"/>
    </location>
</feature>
<comment type="catalytic activity">
    <reaction evidence="1">
        <text>alpha-D-glucose 6-phosphate = beta-D-glucose 6-phosphate</text>
        <dbReference type="Rhea" id="RHEA:16249"/>
        <dbReference type="ChEBI" id="CHEBI:58225"/>
        <dbReference type="ChEBI" id="CHEBI:58247"/>
        <dbReference type="EC" id="5.1.3.15"/>
    </reaction>
</comment>
<dbReference type="GO" id="GO:0005975">
    <property type="term" value="P:carbohydrate metabolic process"/>
    <property type="evidence" value="ECO:0007669"/>
    <property type="project" value="InterPro"/>
</dbReference>
<dbReference type="Pfam" id="PF01263">
    <property type="entry name" value="Aldose_epim"/>
    <property type="match status" value="1"/>
</dbReference>
<dbReference type="AlphaFoldDB" id="A0A3N4V9D9"/>
<dbReference type="RefSeq" id="WP_123769786.1">
    <property type="nucleotide sequence ID" value="NZ_RKQN01000002.1"/>
</dbReference>
<evidence type="ECO:0000256" key="1">
    <source>
        <dbReference type="ARBA" id="ARBA00001096"/>
    </source>
</evidence>
<dbReference type="PIRSF" id="PIRSF016020">
    <property type="entry name" value="PHexose_mutarotase"/>
    <property type="match status" value="1"/>
</dbReference>
<evidence type="ECO:0000256" key="2">
    <source>
        <dbReference type="ARBA" id="ARBA00005866"/>
    </source>
</evidence>
<dbReference type="OrthoDB" id="9772911at2"/>
<proteinExistence type="inferred from homology"/>
<dbReference type="GO" id="GO:0005737">
    <property type="term" value="C:cytoplasm"/>
    <property type="evidence" value="ECO:0007669"/>
    <property type="project" value="TreeGrafter"/>
</dbReference>
<dbReference type="PANTHER" id="PTHR11122:SF13">
    <property type="entry name" value="GLUCOSE-6-PHOSPHATE 1-EPIMERASE"/>
    <property type="match status" value="1"/>
</dbReference>
<dbReference type="Proteomes" id="UP000269708">
    <property type="component" value="Unassembled WGS sequence"/>
</dbReference>
<evidence type="ECO:0000313" key="7">
    <source>
        <dbReference type="Proteomes" id="UP000269708"/>
    </source>
</evidence>
<evidence type="ECO:0000256" key="4">
    <source>
        <dbReference type="PIRNR" id="PIRNR016020"/>
    </source>
</evidence>
<dbReference type="InterPro" id="IPR011013">
    <property type="entry name" value="Gal_mutarotase_sf_dom"/>
</dbReference>
<keyword evidence="3 4" id="KW-0413">Isomerase</keyword>
<dbReference type="PANTHER" id="PTHR11122">
    <property type="entry name" value="APOSPORY-ASSOCIATED PROTEIN C-RELATED"/>
    <property type="match status" value="1"/>
</dbReference>
<gene>
    <name evidence="6" type="ORF">EDC50_1413</name>
</gene>
<evidence type="ECO:0000256" key="3">
    <source>
        <dbReference type="ARBA" id="ARBA00023235"/>
    </source>
</evidence>
<accession>A0A3N4V9D9</accession>
<comment type="similarity">
    <text evidence="2 4">Belongs to the glucose-6-phosphate 1-epimerase family.</text>
</comment>
<feature type="active site" evidence="5">
    <location>
        <position position="147"/>
    </location>
</feature>
<reference evidence="6 7" key="1">
    <citation type="submission" date="2018-11" db="EMBL/GenBank/DDBJ databases">
        <title>Genomic Encyclopedia of Type Strains, Phase IV (KMG-IV): sequencing the most valuable type-strain genomes for metagenomic binning, comparative biology and taxonomic classification.</title>
        <authorList>
            <person name="Goeker M."/>
        </authorList>
    </citation>
    <scope>NUCLEOTIDE SEQUENCE [LARGE SCALE GENOMIC DNA]</scope>
    <source>
        <strain evidence="6 7">DSM 25623</strain>
    </source>
</reference>
<dbReference type="EC" id="5.1.3.15" evidence="4"/>
<dbReference type="Gene3D" id="2.70.98.10">
    <property type="match status" value="1"/>
</dbReference>
<protein>
    <recommendedName>
        <fullName evidence="4">Putative glucose-6-phosphate 1-epimerase</fullName>
        <ecNumber evidence="4">5.1.3.15</ecNumber>
    </recommendedName>
</protein>